<feature type="domain" description="Nucleotidyl transferase" evidence="1">
    <location>
        <begin position="6"/>
        <end position="178"/>
    </location>
</feature>
<proteinExistence type="predicted"/>
<dbReference type="HOGENOM" id="CLU_065567_1_0_9"/>
<name>G5IB63_9FIRM</name>
<reference evidence="2 3" key="1">
    <citation type="submission" date="2011-08" db="EMBL/GenBank/DDBJ databases">
        <title>The Genome Sequence of Clostridium hathewayi WAL-18680.</title>
        <authorList>
            <consortium name="The Broad Institute Genome Sequencing Platform"/>
            <person name="Earl A."/>
            <person name="Ward D."/>
            <person name="Feldgarden M."/>
            <person name="Gevers D."/>
            <person name="Finegold S.M."/>
            <person name="Summanen P.H."/>
            <person name="Molitoris D.R."/>
            <person name="Song M."/>
            <person name="Daigneault M."/>
            <person name="Allen-Vercoe E."/>
            <person name="Young S.K."/>
            <person name="Zeng Q."/>
            <person name="Gargeya S."/>
            <person name="Fitzgerald M."/>
            <person name="Haas B."/>
            <person name="Abouelleil A."/>
            <person name="Alvarado L."/>
            <person name="Arachchi H.M."/>
            <person name="Berlin A."/>
            <person name="Brown A."/>
            <person name="Chapman S.B."/>
            <person name="Chen Z."/>
            <person name="Dunbar C."/>
            <person name="Freedman E."/>
            <person name="Gearin G."/>
            <person name="Gellesch M."/>
            <person name="Goldberg J."/>
            <person name="Griggs A."/>
            <person name="Gujja S."/>
            <person name="Heiman D."/>
            <person name="Howarth C."/>
            <person name="Larson L."/>
            <person name="Lui A."/>
            <person name="MacDonald P.J.P."/>
            <person name="Montmayeur A."/>
            <person name="Murphy C."/>
            <person name="Neiman D."/>
            <person name="Pearson M."/>
            <person name="Priest M."/>
            <person name="Roberts A."/>
            <person name="Saif S."/>
            <person name="Shea T."/>
            <person name="Shenoy N."/>
            <person name="Sisk P."/>
            <person name="Stolte C."/>
            <person name="Sykes S."/>
            <person name="Wortman J."/>
            <person name="Nusbaum C."/>
            <person name="Birren B."/>
        </authorList>
    </citation>
    <scope>NUCLEOTIDE SEQUENCE [LARGE SCALE GENOMIC DNA]</scope>
    <source>
        <strain evidence="2 3">WAL-18680</strain>
    </source>
</reference>
<dbReference type="SUPFAM" id="SSF53448">
    <property type="entry name" value="Nucleotide-diphospho-sugar transferases"/>
    <property type="match status" value="1"/>
</dbReference>
<dbReference type="Proteomes" id="UP000005384">
    <property type="component" value="Unassembled WGS sequence"/>
</dbReference>
<gene>
    <name evidence="2" type="ORF">HMPREF9473_00740</name>
</gene>
<dbReference type="PIRSF" id="PIRSF028162">
    <property type="entry name" value="BcbE_prd"/>
    <property type="match status" value="1"/>
</dbReference>
<keyword evidence="3" id="KW-1185">Reference proteome</keyword>
<dbReference type="Gene3D" id="3.90.550.10">
    <property type="entry name" value="Spore Coat Polysaccharide Biosynthesis Protein SpsA, Chain A"/>
    <property type="match status" value="1"/>
</dbReference>
<dbReference type="Pfam" id="PF00483">
    <property type="entry name" value="NTP_transferase"/>
    <property type="match status" value="1"/>
</dbReference>
<dbReference type="InterPro" id="IPR005835">
    <property type="entry name" value="NTP_transferase_dom"/>
</dbReference>
<sequence length="204" mass="22786">MNILLLFSGSDTSFRESGYEYPKNLIEINGKPLLQNVLESLDSNILKNNKLIFAIKKEEIDRYHTSMVAKLLYPKATIISVPNATAGAVCTALLAVEYIDNDEPLLIVNGDIIIQRPLEPIIASFKNSDADGGAITFQSVHPRWSYVKCDETGIIIEAAEKRPISRMATAGIYYYKRGDDFVSASKELIKKMRKQMESLHLSSV</sequence>
<comment type="caution">
    <text evidence="2">The sequence shown here is derived from an EMBL/GenBank/DDBJ whole genome shotgun (WGS) entry which is preliminary data.</text>
</comment>
<dbReference type="AlphaFoldDB" id="G5IB63"/>
<protein>
    <recommendedName>
        <fullName evidence="1">Nucleotidyl transferase domain-containing protein</fullName>
    </recommendedName>
</protein>
<accession>G5IB63</accession>
<dbReference type="PANTHER" id="PTHR22572">
    <property type="entry name" value="SUGAR-1-PHOSPHATE GUANYL TRANSFERASE"/>
    <property type="match status" value="1"/>
</dbReference>
<dbReference type="InterPro" id="IPR016873">
    <property type="entry name" value="Caps_polysacc_synth_BcbE_prd"/>
</dbReference>
<dbReference type="InterPro" id="IPR050486">
    <property type="entry name" value="Mannose-1P_guanyltransferase"/>
</dbReference>
<evidence type="ECO:0000313" key="2">
    <source>
        <dbReference type="EMBL" id="EHI61378.1"/>
    </source>
</evidence>
<dbReference type="EMBL" id="ADLN01000005">
    <property type="protein sequence ID" value="EHI61378.1"/>
    <property type="molecule type" value="Genomic_DNA"/>
</dbReference>
<evidence type="ECO:0000313" key="3">
    <source>
        <dbReference type="Proteomes" id="UP000005384"/>
    </source>
</evidence>
<dbReference type="PATRIC" id="fig|742737.3.peg.737"/>
<dbReference type="InterPro" id="IPR029044">
    <property type="entry name" value="Nucleotide-diphossugar_trans"/>
</dbReference>
<organism evidence="2 3">
    <name type="scientific">Hungatella hathewayi WAL-18680</name>
    <dbReference type="NCBI Taxonomy" id="742737"/>
    <lineage>
        <taxon>Bacteria</taxon>
        <taxon>Bacillati</taxon>
        <taxon>Bacillota</taxon>
        <taxon>Clostridia</taxon>
        <taxon>Lachnospirales</taxon>
        <taxon>Lachnospiraceae</taxon>
        <taxon>Hungatella</taxon>
    </lineage>
</organism>
<dbReference type="CDD" id="cd04183">
    <property type="entry name" value="GT2_BcE_like"/>
    <property type="match status" value="1"/>
</dbReference>
<evidence type="ECO:0000259" key="1">
    <source>
        <dbReference type="Pfam" id="PF00483"/>
    </source>
</evidence>